<evidence type="ECO:0000313" key="2">
    <source>
        <dbReference type="EMBL" id="MBB1158672.1"/>
    </source>
</evidence>
<dbReference type="Proteomes" id="UP000526734">
    <property type="component" value="Unassembled WGS sequence"/>
</dbReference>
<name>A0A7W3W5H9_9PSEU</name>
<dbReference type="Pfam" id="PF13640">
    <property type="entry name" value="2OG-FeII_Oxy_3"/>
    <property type="match status" value="1"/>
</dbReference>
<dbReference type="InterPro" id="IPR044862">
    <property type="entry name" value="Pro_4_hyd_alph_FE2OG_OXY"/>
</dbReference>
<dbReference type="AlphaFoldDB" id="A0A7W3W5H9"/>
<protein>
    <submittedName>
        <fullName evidence="2">2OG-Fe(II) oxygenase</fullName>
    </submittedName>
</protein>
<dbReference type="Gene3D" id="2.60.120.620">
    <property type="entry name" value="q2cbj1_9rhob like domain"/>
    <property type="match status" value="1"/>
</dbReference>
<dbReference type="RefSeq" id="WP_081685076.1">
    <property type="nucleotide sequence ID" value="NZ_JACGZW010000015.1"/>
</dbReference>
<feature type="domain" description="Prolyl 4-hydroxylase alpha subunit Fe(2+) 2OG dioxygenase" evidence="1">
    <location>
        <begin position="98"/>
        <end position="211"/>
    </location>
</feature>
<dbReference type="EMBL" id="JACGZW010000015">
    <property type="protein sequence ID" value="MBB1158672.1"/>
    <property type="molecule type" value="Genomic_DNA"/>
</dbReference>
<comment type="caution">
    <text evidence="2">The sequence shown here is derived from an EMBL/GenBank/DDBJ whole genome shotgun (WGS) entry which is preliminary data.</text>
</comment>
<sequence>MWEAQRGKRFVVIDDFLDANTLAAARSMVRRTSFRAVDSVISPNADGPAFRSHGVHFTDGVPTGGGRPRTFEEIAAVVRRERALYGGWGTDWNRIGFTFWKYPAGSRLGWHNDAGGGRRGEFILFLHENWRPSWGGELMLLDAVSDIVNDVDELEPAARMEAVLDRCPLSPTAVLPRPNRLVLVQAATVHQIQRVDRTAGDNLRCTLTGFVSQDAVPGADRGAVRDKLLAALTGS</sequence>
<evidence type="ECO:0000259" key="1">
    <source>
        <dbReference type="Pfam" id="PF13640"/>
    </source>
</evidence>
<organism evidence="2 3">
    <name type="scientific">Amycolatopsis dendrobii</name>
    <dbReference type="NCBI Taxonomy" id="2760662"/>
    <lineage>
        <taxon>Bacteria</taxon>
        <taxon>Bacillati</taxon>
        <taxon>Actinomycetota</taxon>
        <taxon>Actinomycetes</taxon>
        <taxon>Pseudonocardiales</taxon>
        <taxon>Pseudonocardiaceae</taxon>
        <taxon>Amycolatopsis</taxon>
    </lineage>
</organism>
<evidence type="ECO:0000313" key="3">
    <source>
        <dbReference type="Proteomes" id="UP000526734"/>
    </source>
</evidence>
<accession>A0A7W3W5H9</accession>
<gene>
    <name evidence="2" type="ORF">H4281_36475</name>
</gene>
<reference evidence="2 3" key="1">
    <citation type="submission" date="2020-08" db="EMBL/GenBank/DDBJ databases">
        <title>Amycolatopsis sp. nov. DR6-1 isolated from Dendrobium heterocarpum.</title>
        <authorList>
            <person name="Tedsree N."/>
            <person name="Kuncharoen N."/>
            <person name="Likhitwitayawuid K."/>
            <person name="Tanasupawat S."/>
        </authorList>
    </citation>
    <scope>NUCLEOTIDE SEQUENCE [LARGE SCALE GENOMIC DNA]</scope>
    <source>
        <strain evidence="2 3">DR6-1</strain>
    </source>
</reference>
<keyword evidence="3" id="KW-1185">Reference proteome</keyword>
<proteinExistence type="predicted"/>